<evidence type="ECO:0000313" key="8">
    <source>
        <dbReference type="Proteomes" id="UP000265520"/>
    </source>
</evidence>
<feature type="domain" description="HSF-type DNA-binding" evidence="6">
    <location>
        <begin position="24"/>
        <end position="58"/>
    </location>
</feature>
<protein>
    <submittedName>
        <fullName evidence="7">Heat stress transcription factor B-2b-like</fullName>
    </submittedName>
</protein>
<evidence type="ECO:0000256" key="1">
    <source>
        <dbReference type="ARBA" id="ARBA00004123"/>
    </source>
</evidence>
<keyword evidence="2" id="KW-0346">Stress response</keyword>
<comment type="caution">
    <text evidence="7">The sequence shown here is derived from an EMBL/GenBank/DDBJ whole genome shotgun (WGS) entry which is preliminary data.</text>
</comment>
<dbReference type="InterPro" id="IPR000232">
    <property type="entry name" value="HSF_DNA-bd"/>
</dbReference>
<dbReference type="GO" id="GO:0003700">
    <property type="term" value="F:DNA-binding transcription factor activity"/>
    <property type="evidence" value="ECO:0007669"/>
    <property type="project" value="InterPro"/>
</dbReference>
<dbReference type="GO" id="GO:0005634">
    <property type="term" value="C:nucleus"/>
    <property type="evidence" value="ECO:0007669"/>
    <property type="project" value="UniProtKB-SubCell"/>
</dbReference>
<dbReference type="EMBL" id="LXQA010476728">
    <property type="protein sequence ID" value="MCI54275.1"/>
    <property type="molecule type" value="Genomic_DNA"/>
</dbReference>
<dbReference type="InterPro" id="IPR036390">
    <property type="entry name" value="WH_DNA-bd_sf"/>
</dbReference>
<dbReference type="GO" id="GO:0006357">
    <property type="term" value="P:regulation of transcription by RNA polymerase II"/>
    <property type="evidence" value="ECO:0007669"/>
    <property type="project" value="TreeGrafter"/>
</dbReference>
<reference evidence="7 8" key="1">
    <citation type="journal article" date="2018" name="Front. Plant Sci.">
        <title>Red Clover (Trifolium pratense) and Zigzag Clover (T. medium) - A Picture of Genomic Similarities and Differences.</title>
        <authorList>
            <person name="Dluhosova J."/>
            <person name="Istvanek J."/>
            <person name="Nedelnik J."/>
            <person name="Repkova J."/>
        </authorList>
    </citation>
    <scope>NUCLEOTIDE SEQUENCE [LARGE SCALE GENOMIC DNA]</scope>
    <source>
        <strain evidence="8">cv. 10/8</strain>
        <tissue evidence="7">Leaf</tissue>
    </source>
</reference>
<keyword evidence="8" id="KW-1185">Reference proteome</keyword>
<evidence type="ECO:0000259" key="6">
    <source>
        <dbReference type="Pfam" id="PF00447"/>
    </source>
</evidence>
<feature type="region of interest" description="Disordered" evidence="5">
    <location>
        <begin position="1"/>
        <end position="23"/>
    </location>
</feature>
<evidence type="ECO:0000256" key="2">
    <source>
        <dbReference type="ARBA" id="ARBA00023016"/>
    </source>
</evidence>
<feature type="non-terminal residue" evidence="7">
    <location>
        <position position="59"/>
    </location>
</feature>
<dbReference type="Proteomes" id="UP000265520">
    <property type="component" value="Unassembled WGS sequence"/>
</dbReference>
<dbReference type="GO" id="GO:0000978">
    <property type="term" value="F:RNA polymerase II cis-regulatory region sequence-specific DNA binding"/>
    <property type="evidence" value="ECO:0007669"/>
    <property type="project" value="TreeGrafter"/>
</dbReference>
<keyword evidence="4" id="KW-0539">Nucleus</keyword>
<accession>A0A392T1T3</accession>
<dbReference type="Pfam" id="PF00447">
    <property type="entry name" value="HSF_DNA-bind"/>
    <property type="match status" value="1"/>
</dbReference>
<evidence type="ECO:0000313" key="7">
    <source>
        <dbReference type="EMBL" id="MCI54275.1"/>
    </source>
</evidence>
<organism evidence="7 8">
    <name type="scientific">Trifolium medium</name>
    <dbReference type="NCBI Taxonomy" id="97028"/>
    <lineage>
        <taxon>Eukaryota</taxon>
        <taxon>Viridiplantae</taxon>
        <taxon>Streptophyta</taxon>
        <taxon>Embryophyta</taxon>
        <taxon>Tracheophyta</taxon>
        <taxon>Spermatophyta</taxon>
        <taxon>Magnoliopsida</taxon>
        <taxon>eudicotyledons</taxon>
        <taxon>Gunneridae</taxon>
        <taxon>Pentapetalae</taxon>
        <taxon>rosids</taxon>
        <taxon>fabids</taxon>
        <taxon>Fabales</taxon>
        <taxon>Fabaceae</taxon>
        <taxon>Papilionoideae</taxon>
        <taxon>50 kb inversion clade</taxon>
        <taxon>NPAAA clade</taxon>
        <taxon>Hologalegina</taxon>
        <taxon>IRL clade</taxon>
        <taxon>Trifolieae</taxon>
        <taxon>Trifolium</taxon>
    </lineage>
</organism>
<dbReference type="PANTHER" id="PTHR10015:SF333">
    <property type="entry name" value="HEAT STRESS TRANSCRIPTION FACTOR B-2A"/>
    <property type="match status" value="1"/>
</dbReference>
<dbReference type="Gene3D" id="1.10.10.10">
    <property type="entry name" value="Winged helix-like DNA-binding domain superfamily/Winged helix DNA-binding domain"/>
    <property type="match status" value="1"/>
</dbReference>
<dbReference type="PANTHER" id="PTHR10015">
    <property type="entry name" value="HEAT SHOCK TRANSCRIPTION FACTOR"/>
    <property type="match status" value="1"/>
</dbReference>
<keyword evidence="3" id="KW-0238">DNA-binding</keyword>
<proteinExistence type="predicted"/>
<dbReference type="SUPFAM" id="SSF46785">
    <property type="entry name" value="Winged helix' DNA-binding domain"/>
    <property type="match status" value="1"/>
</dbReference>
<dbReference type="AlphaFoldDB" id="A0A392T1T3"/>
<dbReference type="InterPro" id="IPR036388">
    <property type="entry name" value="WH-like_DNA-bd_sf"/>
</dbReference>
<comment type="subcellular location">
    <subcellularLocation>
        <location evidence="1">Nucleus</location>
    </subcellularLocation>
</comment>
<feature type="compositionally biased region" description="Polar residues" evidence="5">
    <location>
        <begin position="7"/>
        <end position="23"/>
    </location>
</feature>
<evidence type="ECO:0000256" key="3">
    <source>
        <dbReference type="ARBA" id="ARBA00023125"/>
    </source>
</evidence>
<name>A0A392T1T3_9FABA</name>
<evidence type="ECO:0000256" key="4">
    <source>
        <dbReference type="ARBA" id="ARBA00023242"/>
    </source>
</evidence>
<evidence type="ECO:0000256" key="5">
    <source>
        <dbReference type="SAM" id="MobiDB-lite"/>
    </source>
</evidence>
<sequence>MAPSAEHNANSSTGESQRSTPTPFLTKTYHLVDDRTINDVISWNDTGTSFIVWNPTVFA</sequence>